<dbReference type="EMBL" id="JBHTHU010000021">
    <property type="protein sequence ID" value="MFD0751626.1"/>
    <property type="molecule type" value="Genomic_DNA"/>
</dbReference>
<feature type="signal peptide" evidence="1">
    <location>
        <begin position="1"/>
        <end position="24"/>
    </location>
</feature>
<evidence type="ECO:0000313" key="3">
    <source>
        <dbReference type="Proteomes" id="UP001596958"/>
    </source>
</evidence>
<dbReference type="Proteomes" id="UP001596958">
    <property type="component" value="Unassembled WGS sequence"/>
</dbReference>
<protein>
    <recommendedName>
        <fullName evidence="4">MG2 domain-containing protein</fullName>
    </recommendedName>
</protein>
<proteinExistence type="predicted"/>
<evidence type="ECO:0000256" key="1">
    <source>
        <dbReference type="SAM" id="SignalP"/>
    </source>
</evidence>
<evidence type="ECO:0000313" key="2">
    <source>
        <dbReference type="EMBL" id="MFD0751626.1"/>
    </source>
</evidence>
<keyword evidence="3" id="KW-1185">Reference proteome</keyword>
<dbReference type="RefSeq" id="WP_377101915.1">
    <property type="nucleotide sequence ID" value="NZ_JBHTHU010000021.1"/>
</dbReference>
<sequence length="915" mass="101384">MKLLALKLCILIAIISCVNNYTYAQQTPAVKLSNYASALNNLRELKPIEKLYLQTDKPYYNSGDTLRFKGYALNADFLTPSVQSGMLYIELDDEKGKSAKRVMVPLANGLGWGNIALDSVEVPNGAYTLRAYTNWMRNFGEDYIFKKTINVAKSADNPLLIKANFKQQGSNVVAGLQFSLLNGAIQAFKDVELKVMNGRRNLSKDKVITGADGTVNVNFPIPEGSSALNIQAAVAGSGTFNIPVSINRTENIDVQFMPEGGRLVAGLPIKVGFKAISENGKSVNLKGSLLDSKNRQVAAFSVTYAGMGTFEFTPLAGETYSAKMEGITKMYVLPAVRTGGTVLSVAAIHPDSLQVTISATADAKGVYNLVAQANGIVCFAQAIKLDGVSRISIPKDLFPTGIAHFILFDNYQPLNERLVFVDHHDELKVSASADKPYYFTRDSIALTINVKDKDGKPVKGNFSVAVTDNSQVKQDSLGSNILNHLLLTSDLKGNIEEPDHYFKAGNESDLDNLLLTQGWVGYSWQEAFHPRLPYTYKPEKEFVITGRVSTAFGKPIERSNVVLVANRPLTFKDTLTDNAGCFIFKDLFPVDTAIFKLQARNKRGKEMNVKIDMDEFAPPVFGQGRMPAPWYLNTDSILLNNSKNRIEEARALSGFRGEGNVLSTVNIKAKRIIPGSKNLNGPGEADQIIDEEELVKANKMTLEELLVQKIKGFQIFGAGKEFTPYVINRNKVSLIIDGFNLNYFYTGHSNKERYFFMKQYLDYFTAEDVTGIEVMYNLKYIANYNVEYFNSGGIEQMRMPPAAHAPIAYLEITTRSKKGPFMQVTPGTYLYKTLPFSVAKQFYSPKYTIANKTTAVGTDLRSTLFWEPNVVTDQQGKATLYFYSADKAANYTIIMEGTDMDGRVGYGKHQIVVRK</sequence>
<comment type="caution">
    <text evidence="2">The sequence shown here is derived from an EMBL/GenBank/DDBJ whole genome shotgun (WGS) entry which is preliminary data.</text>
</comment>
<dbReference type="Gene3D" id="2.60.40.1930">
    <property type="match status" value="1"/>
</dbReference>
<reference evidence="3" key="1">
    <citation type="journal article" date="2019" name="Int. J. Syst. Evol. Microbiol.">
        <title>The Global Catalogue of Microorganisms (GCM) 10K type strain sequencing project: providing services to taxonomists for standard genome sequencing and annotation.</title>
        <authorList>
            <consortium name="The Broad Institute Genomics Platform"/>
            <consortium name="The Broad Institute Genome Sequencing Center for Infectious Disease"/>
            <person name="Wu L."/>
            <person name="Ma J."/>
        </authorList>
    </citation>
    <scope>NUCLEOTIDE SEQUENCE [LARGE SCALE GENOMIC DNA]</scope>
    <source>
        <strain evidence="3">CCUG 63418</strain>
    </source>
</reference>
<organism evidence="2 3">
    <name type="scientific">Mucilaginibacter calamicampi</name>
    <dbReference type="NCBI Taxonomy" id="1302352"/>
    <lineage>
        <taxon>Bacteria</taxon>
        <taxon>Pseudomonadati</taxon>
        <taxon>Bacteroidota</taxon>
        <taxon>Sphingobacteriia</taxon>
        <taxon>Sphingobacteriales</taxon>
        <taxon>Sphingobacteriaceae</taxon>
        <taxon>Mucilaginibacter</taxon>
    </lineage>
</organism>
<gene>
    <name evidence="2" type="ORF">ACFQZS_15855</name>
</gene>
<feature type="chain" id="PRO_5046518558" description="MG2 domain-containing protein" evidence="1">
    <location>
        <begin position="25"/>
        <end position="915"/>
    </location>
</feature>
<keyword evidence="1" id="KW-0732">Signal</keyword>
<evidence type="ECO:0008006" key="4">
    <source>
        <dbReference type="Google" id="ProtNLM"/>
    </source>
</evidence>
<name>A0ABW2YZZ7_9SPHI</name>
<accession>A0ABW2YZZ7</accession>